<feature type="region of interest" description="Disordered" evidence="1">
    <location>
        <begin position="235"/>
        <end position="258"/>
    </location>
</feature>
<feature type="region of interest" description="Disordered" evidence="1">
    <location>
        <begin position="1"/>
        <end position="35"/>
    </location>
</feature>
<accession>A0A919D8K4</accession>
<keyword evidence="5" id="KW-1185">Reference proteome</keyword>
<dbReference type="Gene3D" id="1.10.10.2840">
    <property type="entry name" value="PucR C-terminal helix-turn-helix domain"/>
    <property type="match status" value="1"/>
</dbReference>
<dbReference type="Proteomes" id="UP000617734">
    <property type="component" value="Unassembled WGS sequence"/>
</dbReference>
<sequence>MQVSSNLMADNGRNIPEGPPVSTPDQPAAAPHAPAPGTPAVPLAVLLADPGLGLVQIAGPREDRLIGTVGTTEVEDPAPYLLGGELLLTAGVRLPESAAGIDAYVRGVVGAGAAALGFGVAPVYEEVPPELVAACDRHGLPLLRVPVATPFVAVGRAAYGAMAEARNRDLRQISEAQSALASAAARPDALRAVLHQLSVHLGAWTVLLDGRGGELFAAGPRPAPQVRRQLAELAVRTTTRTRPDGRGRPQPPTAAAEHHAGSYLTVHSLPGGDLAGGPLAVGVAATAPPSVVHRSVTGVATVLLSLLTSPRHALGADSAGSGALVRLLLGATPAEVAPALLPDGAPPAGRWTVVHGRRTRPGPGSGAPTGGESVQLAALGTALGTPYLDLDGDGLRALVPGGRPPEAGSAARLGWTLGLSAAVPTADLAIADTQARRALRRALATGEAVVRHRTEEQSVHGLVTGADATALARLRFAPLDAAGAPGPAVLLETLRAWLSLHGSWDRTATALQLHRNTVRQRIARVAELLGVDLQDPDVRMELWFALHWLPGERPADGQG</sequence>
<dbReference type="PANTHER" id="PTHR33744:SF1">
    <property type="entry name" value="DNA-BINDING TRANSCRIPTIONAL ACTIVATOR ADER"/>
    <property type="match status" value="1"/>
</dbReference>
<feature type="domain" description="PucR C-terminal helix-turn-helix" evidence="3">
    <location>
        <begin position="490"/>
        <end position="547"/>
    </location>
</feature>
<feature type="domain" description="Purine catabolism PurC-like" evidence="2">
    <location>
        <begin position="47"/>
        <end position="157"/>
    </location>
</feature>
<name>A0A919D8K4_9ACTN</name>
<evidence type="ECO:0000313" key="5">
    <source>
        <dbReference type="Proteomes" id="UP000617734"/>
    </source>
</evidence>
<dbReference type="PANTHER" id="PTHR33744">
    <property type="entry name" value="CARBOHYDRATE DIACID REGULATOR"/>
    <property type="match status" value="1"/>
</dbReference>
<evidence type="ECO:0000259" key="2">
    <source>
        <dbReference type="Pfam" id="PF07905"/>
    </source>
</evidence>
<dbReference type="InterPro" id="IPR025736">
    <property type="entry name" value="PucR_C-HTH_dom"/>
</dbReference>
<gene>
    <name evidence="4" type="primary">pucR</name>
    <name evidence="4" type="ORF">GCM10018781_75910</name>
</gene>
<dbReference type="InterPro" id="IPR012914">
    <property type="entry name" value="PucR_dom"/>
</dbReference>
<dbReference type="AlphaFoldDB" id="A0A919D8K4"/>
<dbReference type="InterPro" id="IPR051448">
    <property type="entry name" value="CdaR-like_regulators"/>
</dbReference>
<dbReference type="EMBL" id="BNBO01000080">
    <property type="protein sequence ID" value="GHE25021.1"/>
    <property type="molecule type" value="Genomic_DNA"/>
</dbReference>
<evidence type="ECO:0000256" key="1">
    <source>
        <dbReference type="SAM" id="MobiDB-lite"/>
    </source>
</evidence>
<reference evidence="4" key="2">
    <citation type="submission" date="2020-09" db="EMBL/GenBank/DDBJ databases">
        <authorList>
            <person name="Sun Q."/>
            <person name="Ohkuma M."/>
        </authorList>
    </citation>
    <scope>NUCLEOTIDE SEQUENCE</scope>
    <source>
        <strain evidence="4">JCM 4646</strain>
    </source>
</reference>
<comment type="caution">
    <text evidence="4">The sequence shown here is derived from an EMBL/GenBank/DDBJ whole genome shotgun (WGS) entry which is preliminary data.</text>
</comment>
<evidence type="ECO:0000313" key="4">
    <source>
        <dbReference type="EMBL" id="GHE25021.1"/>
    </source>
</evidence>
<reference evidence="4" key="1">
    <citation type="journal article" date="2014" name="Int. J. Syst. Evol. Microbiol.">
        <title>Complete genome sequence of Corynebacterium casei LMG S-19264T (=DSM 44701T), isolated from a smear-ripened cheese.</title>
        <authorList>
            <consortium name="US DOE Joint Genome Institute (JGI-PGF)"/>
            <person name="Walter F."/>
            <person name="Albersmeier A."/>
            <person name="Kalinowski J."/>
            <person name="Ruckert C."/>
        </authorList>
    </citation>
    <scope>NUCLEOTIDE SEQUENCE</scope>
    <source>
        <strain evidence="4">JCM 4646</strain>
    </source>
</reference>
<dbReference type="Pfam" id="PF07905">
    <property type="entry name" value="PucR"/>
    <property type="match status" value="1"/>
</dbReference>
<protein>
    <submittedName>
        <fullName evidence="4">PucR family transcriptional regulator</fullName>
    </submittedName>
</protein>
<evidence type="ECO:0000259" key="3">
    <source>
        <dbReference type="Pfam" id="PF13556"/>
    </source>
</evidence>
<proteinExistence type="predicted"/>
<dbReference type="InterPro" id="IPR042070">
    <property type="entry name" value="PucR_C-HTH_sf"/>
</dbReference>
<organism evidence="4 5">
    <name type="scientific">Kitasatospora indigofera</name>
    <dbReference type="NCBI Taxonomy" id="67307"/>
    <lineage>
        <taxon>Bacteria</taxon>
        <taxon>Bacillati</taxon>
        <taxon>Actinomycetota</taxon>
        <taxon>Actinomycetes</taxon>
        <taxon>Kitasatosporales</taxon>
        <taxon>Streptomycetaceae</taxon>
        <taxon>Kitasatospora</taxon>
    </lineage>
</organism>
<dbReference type="Pfam" id="PF13556">
    <property type="entry name" value="HTH_30"/>
    <property type="match status" value="1"/>
</dbReference>